<evidence type="ECO:0000313" key="3">
    <source>
        <dbReference type="Proteomes" id="UP000176241"/>
    </source>
</evidence>
<feature type="transmembrane region" description="Helical" evidence="1">
    <location>
        <begin position="102"/>
        <end position="122"/>
    </location>
</feature>
<protein>
    <submittedName>
        <fullName evidence="2">Uncharacterized protein</fullName>
    </submittedName>
</protein>
<keyword evidence="1" id="KW-1133">Transmembrane helix</keyword>
<reference evidence="2 3" key="1">
    <citation type="journal article" date="2016" name="Nat. Commun.">
        <title>Thousands of microbial genomes shed light on interconnected biogeochemical processes in an aquifer system.</title>
        <authorList>
            <person name="Anantharaman K."/>
            <person name="Brown C.T."/>
            <person name="Hug L.A."/>
            <person name="Sharon I."/>
            <person name="Castelle C.J."/>
            <person name="Probst A.J."/>
            <person name="Thomas B.C."/>
            <person name="Singh A."/>
            <person name="Wilkins M.J."/>
            <person name="Karaoz U."/>
            <person name="Brodie E.L."/>
            <person name="Williams K.H."/>
            <person name="Hubbard S.S."/>
            <person name="Banfield J.F."/>
        </authorList>
    </citation>
    <scope>NUCLEOTIDE SEQUENCE [LARGE SCALE GENOMIC DNA]</scope>
</reference>
<organism evidence="2 3">
    <name type="scientific">Candidatus Buchananbacteria bacterium RIFCSPHIGHO2_01_FULL_39_8</name>
    <dbReference type="NCBI Taxonomy" id="1797533"/>
    <lineage>
        <taxon>Bacteria</taxon>
        <taxon>Candidatus Buchananiibacteriota</taxon>
    </lineage>
</organism>
<dbReference type="STRING" id="1797533.A2731_02775"/>
<keyword evidence="1" id="KW-0812">Transmembrane</keyword>
<gene>
    <name evidence="2" type="ORF">A2731_02775</name>
</gene>
<evidence type="ECO:0000313" key="2">
    <source>
        <dbReference type="EMBL" id="OGY44159.1"/>
    </source>
</evidence>
<comment type="caution">
    <text evidence="2">The sequence shown here is derived from an EMBL/GenBank/DDBJ whole genome shotgun (WGS) entry which is preliminary data.</text>
</comment>
<feature type="transmembrane region" description="Helical" evidence="1">
    <location>
        <begin position="43"/>
        <end position="60"/>
    </location>
</feature>
<sequence>MDQPEDRRLLRNRKILKFILNLWTGLTIFLFILDFFSGNKFDSSASMIGIIYLAILGIYASEKEYSRWKSKFASHFIGEAFVVIWTIIMAIFVIAAPLSQGIYKIPAEFAIVYTSVIGVFAITRHSKAMRQQQKTSR</sequence>
<name>A0A1G1XVQ3_9BACT</name>
<feature type="transmembrane region" description="Helical" evidence="1">
    <location>
        <begin position="72"/>
        <end position="96"/>
    </location>
</feature>
<proteinExistence type="predicted"/>
<evidence type="ECO:0000256" key="1">
    <source>
        <dbReference type="SAM" id="Phobius"/>
    </source>
</evidence>
<dbReference type="Proteomes" id="UP000176241">
    <property type="component" value="Unassembled WGS sequence"/>
</dbReference>
<keyword evidence="1" id="KW-0472">Membrane</keyword>
<dbReference type="AlphaFoldDB" id="A0A1G1XVQ3"/>
<feature type="transmembrane region" description="Helical" evidence="1">
    <location>
        <begin position="18"/>
        <end position="37"/>
    </location>
</feature>
<dbReference type="EMBL" id="MHIC01000033">
    <property type="protein sequence ID" value="OGY44159.1"/>
    <property type="molecule type" value="Genomic_DNA"/>
</dbReference>
<accession>A0A1G1XVQ3</accession>